<dbReference type="EMBL" id="JBHSLW010000029">
    <property type="protein sequence ID" value="MFC5421587.1"/>
    <property type="molecule type" value="Genomic_DNA"/>
</dbReference>
<organism evidence="1 2">
    <name type="scientific">Bosea eneae</name>
    <dbReference type="NCBI Taxonomy" id="151454"/>
    <lineage>
        <taxon>Bacteria</taxon>
        <taxon>Pseudomonadati</taxon>
        <taxon>Pseudomonadota</taxon>
        <taxon>Alphaproteobacteria</taxon>
        <taxon>Hyphomicrobiales</taxon>
        <taxon>Boseaceae</taxon>
        <taxon>Bosea</taxon>
    </lineage>
</organism>
<evidence type="ECO:0000313" key="2">
    <source>
        <dbReference type="Proteomes" id="UP001596053"/>
    </source>
</evidence>
<dbReference type="Pfam" id="PF12059">
    <property type="entry name" value="DUF3540"/>
    <property type="match status" value="1"/>
</dbReference>
<gene>
    <name evidence="1" type="ORF">ACFPOB_18690</name>
</gene>
<dbReference type="Proteomes" id="UP001596053">
    <property type="component" value="Unassembled WGS sequence"/>
</dbReference>
<dbReference type="InterPro" id="IPR021927">
    <property type="entry name" value="DUF3540"/>
</dbReference>
<protein>
    <submittedName>
        <fullName evidence="1">DUF3540 domain-containing protein</fullName>
    </submittedName>
</protein>
<sequence>MMPAATTSIPPSGVMPALRPATVVARAGDQLLLRTETGEAAACVALSCPLAPQVGDQVLAWAGGEEWHILAVLGREARPARAAESVEIDDEPRPLPPVPHYEDASVTEGEASAGRPYTRIDVPLKPDEFGSGTYLRLGAYVEGEEGTMMPELTLSKSTASNTTKTEPSPDLSLASLLSGKNPYVAVAETANAAKESDATNADGSVKQGYLKRGDKFVKNKAGQMELMTISTKATTTTSSGDGFLGKTDSDVNLSVGGGMLVDIVKGQTTNVSDGDIKFTAPAGVFAVNALSGVSITAGTPDAPANISLLAYGYVKNEAKGPLSEWLYSTSEKKTYGTAKEWFYGEKYTEFHGYEEKKFFGVSTSYFLGDQTSTNLAARINLTMAATLTLALGTEFRLNAAIDLKINLAIDMNIIIGVAFKAVVGFDTKAVLGSDFKYVNGLDFKWVGIDGKKFGLEVKNADMNAYLKAVVLGKSTVEIGGKDVDVKTGLLFRS</sequence>
<accession>A0ABW0IU45</accession>
<dbReference type="RefSeq" id="WP_377799868.1">
    <property type="nucleotide sequence ID" value="NZ_JBHSLW010000029.1"/>
</dbReference>
<proteinExistence type="predicted"/>
<evidence type="ECO:0000313" key="1">
    <source>
        <dbReference type="EMBL" id="MFC5421587.1"/>
    </source>
</evidence>
<comment type="caution">
    <text evidence="1">The sequence shown here is derived from an EMBL/GenBank/DDBJ whole genome shotgun (WGS) entry which is preliminary data.</text>
</comment>
<reference evidence="2" key="1">
    <citation type="journal article" date="2019" name="Int. J. Syst. Evol. Microbiol.">
        <title>The Global Catalogue of Microorganisms (GCM) 10K type strain sequencing project: providing services to taxonomists for standard genome sequencing and annotation.</title>
        <authorList>
            <consortium name="The Broad Institute Genomics Platform"/>
            <consortium name="The Broad Institute Genome Sequencing Center for Infectious Disease"/>
            <person name="Wu L."/>
            <person name="Ma J."/>
        </authorList>
    </citation>
    <scope>NUCLEOTIDE SEQUENCE [LARGE SCALE GENOMIC DNA]</scope>
    <source>
        <strain evidence="2">NCAIM B.01391</strain>
    </source>
</reference>
<keyword evidence="2" id="KW-1185">Reference proteome</keyword>
<name>A0ABW0IU45_9HYPH</name>